<evidence type="ECO:0000313" key="1">
    <source>
        <dbReference type="EMBL" id="JAD35480.1"/>
    </source>
</evidence>
<organism evidence="1">
    <name type="scientific">Arundo donax</name>
    <name type="common">Giant reed</name>
    <name type="synonym">Donax arundinaceus</name>
    <dbReference type="NCBI Taxonomy" id="35708"/>
    <lineage>
        <taxon>Eukaryota</taxon>
        <taxon>Viridiplantae</taxon>
        <taxon>Streptophyta</taxon>
        <taxon>Embryophyta</taxon>
        <taxon>Tracheophyta</taxon>
        <taxon>Spermatophyta</taxon>
        <taxon>Magnoliopsida</taxon>
        <taxon>Liliopsida</taxon>
        <taxon>Poales</taxon>
        <taxon>Poaceae</taxon>
        <taxon>PACMAD clade</taxon>
        <taxon>Arundinoideae</taxon>
        <taxon>Arundineae</taxon>
        <taxon>Arundo</taxon>
    </lineage>
</organism>
<sequence>MVRGRGQYS</sequence>
<accession>A0A0A8ZFE7</accession>
<protein>
    <submittedName>
        <fullName evidence="1">Uncharacterized protein</fullName>
    </submittedName>
</protein>
<reference evidence="1" key="2">
    <citation type="journal article" date="2015" name="Data Brief">
        <title>Shoot transcriptome of the giant reed, Arundo donax.</title>
        <authorList>
            <person name="Barrero R.A."/>
            <person name="Guerrero F.D."/>
            <person name="Moolhuijzen P."/>
            <person name="Goolsby J.A."/>
            <person name="Tidwell J."/>
            <person name="Bellgard S.E."/>
            <person name="Bellgard M.I."/>
        </authorList>
    </citation>
    <scope>NUCLEOTIDE SEQUENCE</scope>
    <source>
        <tissue evidence="1">Shoot tissue taken approximately 20 cm above the soil surface</tissue>
    </source>
</reference>
<proteinExistence type="predicted"/>
<dbReference type="EMBL" id="GBRH01262415">
    <property type="protein sequence ID" value="JAD35480.1"/>
    <property type="molecule type" value="Transcribed_RNA"/>
</dbReference>
<name>A0A0A8ZFE7_ARUDO</name>
<reference evidence="1" key="1">
    <citation type="submission" date="2014-09" db="EMBL/GenBank/DDBJ databases">
        <authorList>
            <person name="Magalhaes I.L.F."/>
            <person name="Oliveira U."/>
            <person name="Santos F.R."/>
            <person name="Vidigal T.H.D.A."/>
            <person name="Brescovit A.D."/>
            <person name="Santos A.J."/>
        </authorList>
    </citation>
    <scope>NUCLEOTIDE SEQUENCE</scope>
    <source>
        <tissue evidence="1">Shoot tissue taken approximately 20 cm above the soil surface</tissue>
    </source>
</reference>